<accession>A0ABM9UNQ6</accession>
<gene>
    <name evidence="2" type="primary">yceD_1</name>
    <name evidence="2" type="ORF">ERS852473_00829</name>
</gene>
<comment type="caution">
    <text evidence="2">The sequence shown here is derived from an EMBL/GenBank/DDBJ whole genome shotgun (WGS) entry which is preliminary data.</text>
</comment>
<sequence>MAFNFLKKLIGVDSQEENIKYSDLRTNPSNQSGNDCTGVLNLKKNDVLDLTKRNPSLNNLVLGAGWDSSRIGANIDLDLIAFLLDSNGKLVKSDKNIVYYGSKKAKGIFLNGDNLTGEGEGDDEKIFVNLSEIVPECKRIVFAVVIYQGHERRQSFKMIKRCYVRLLDANNNEKEICRYNLSEDGKNNTAIIFADLYREGEEWNFSALGELKQSSIRSLYNSYKG</sequence>
<evidence type="ECO:0000313" key="2">
    <source>
        <dbReference type="EMBL" id="CUN67926.1"/>
    </source>
</evidence>
<proteinExistence type="predicted"/>
<dbReference type="EMBL" id="CYZR01000002">
    <property type="protein sequence ID" value="CUN67926.1"/>
    <property type="molecule type" value="Genomic_DNA"/>
</dbReference>
<dbReference type="PANTHER" id="PTHR32097:SF17">
    <property type="entry name" value="CAMP-BINDING PROTEIN 1-RELATED"/>
    <property type="match status" value="1"/>
</dbReference>
<organism evidence="2 3">
    <name type="scientific">Sarcina ventriculi</name>
    <name type="common">Clostridium ventriculi</name>
    <dbReference type="NCBI Taxonomy" id="1267"/>
    <lineage>
        <taxon>Bacteria</taxon>
        <taxon>Bacillati</taxon>
        <taxon>Bacillota</taxon>
        <taxon>Clostridia</taxon>
        <taxon>Eubacteriales</taxon>
        <taxon>Clostridiaceae</taxon>
        <taxon>Sarcina</taxon>
    </lineage>
</organism>
<evidence type="ECO:0000313" key="3">
    <source>
        <dbReference type="Proteomes" id="UP000095488"/>
    </source>
</evidence>
<protein>
    <submittedName>
        <fullName evidence="2">General stress protein 16U</fullName>
    </submittedName>
</protein>
<dbReference type="InterPro" id="IPR051324">
    <property type="entry name" value="Stress/Tellurium_Resist"/>
</dbReference>
<feature type="domain" description="TerD" evidence="1">
    <location>
        <begin position="40"/>
        <end position="223"/>
    </location>
</feature>
<evidence type="ECO:0000259" key="1">
    <source>
        <dbReference type="Pfam" id="PF02342"/>
    </source>
</evidence>
<dbReference type="PANTHER" id="PTHR32097">
    <property type="entry name" value="CAMP-BINDING PROTEIN 1-RELATED"/>
    <property type="match status" value="1"/>
</dbReference>
<dbReference type="RefSeq" id="WP_082412310.1">
    <property type="nucleotide sequence ID" value="NZ_BCMV01000074.1"/>
</dbReference>
<dbReference type="CDD" id="cd06974">
    <property type="entry name" value="TerD_like"/>
    <property type="match status" value="1"/>
</dbReference>
<keyword evidence="3" id="KW-1185">Reference proteome</keyword>
<name>A0ABM9UNQ6_SARVE</name>
<dbReference type="Gene3D" id="2.60.60.30">
    <property type="entry name" value="sav2460 like domains"/>
    <property type="match status" value="1"/>
</dbReference>
<dbReference type="InterPro" id="IPR003325">
    <property type="entry name" value="TerD"/>
</dbReference>
<dbReference type="Pfam" id="PF02342">
    <property type="entry name" value="TerD"/>
    <property type="match status" value="1"/>
</dbReference>
<reference evidence="2 3" key="1">
    <citation type="submission" date="2015-09" db="EMBL/GenBank/DDBJ databases">
        <authorList>
            <consortium name="Pathogen Informatics"/>
        </authorList>
    </citation>
    <scope>NUCLEOTIDE SEQUENCE [LARGE SCALE GENOMIC DNA]</scope>
    <source>
        <strain evidence="2 3">2789STDY5834858</strain>
    </source>
</reference>
<dbReference type="Proteomes" id="UP000095488">
    <property type="component" value="Unassembled WGS sequence"/>
</dbReference>